<sequence>MPYIRILRDAMTRETFFLENRTGRQFSRIVAALAWPHGMARGCVIVLGEIRGRPAVLNVRNHVHVLSEYRSGDVADLVDMAVRLYEDWSASCVITPGEDRRVVFLDAANDDLRRERRRRIRMTDPQAWNGSGERILPFYLGLLQQRIVGEKTLFFGPDCTAASETQRLGSEDVDRRMTDYPGAAALLWAVAEMGLNQRRGEAREHPGPADRLGGY</sequence>
<evidence type="ECO:0000313" key="2">
    <source>
        <dbReference type="Proteomes" id="UP000824264"/>
    </source>
</evidence>
<dbReference type="Proteomes" id="UP000824264">
    <property type="component" value="Unassembled WGS sequence"/>
</dbReference>
<accession>A0A9D1QYU7</accession>
<reference evidence="1" key="2">
    <citation type="submission" date="2021-04" db="EMBL/GenBank/DDBJ databases">
        <authorList>
            <person name="Gilroy R."/>
        </authorList>
    </citation>
    <scope>NUCLEOTIDE SEQUENCE</scope>
    <source>
        <strain evidence="1">ChiSxjej5B17-1746</strain>
    </source>
</reference>
<reference evidence="1" key="1">
    <citation type="journal article" date="2021" name="PeerJ">
        <title>Extensive microbial diversity within the chicken gut microbiome revealed by metagenomics and culture.</title>
        <authorList>
            <person name="Gilroy R."/>
            <person name="Ravi A."/>
            <person name="Getino M."/>
            <person name="Pursley I."/>
            <person name="Horton D.L."/>
            <person name="Alikhan N.F."/>
            <person name="Baker D."/>
            <person name="Gharbi K."/>
            <person name="Hall N."/>
            <person name="Watson M."/>
            <person name="Adriaenssens E.M."/>
            <person name="Foster-Nyarko E."/>
            <person name="Jarju S."/>
            <person name="Secka A."/>
            <person name="Antonio M."/>
            <person name="Oren A."/>
            <person name="Chaudhuri R.R."/>
            <person name="La Ragione R."/>
            <person name="Hildebrand F."/>
            <person name="Pallen M.J."/>
        </authorList>
    </citation>
    <scope>NUCLEOTIDE SEQUENCE</scope>
    <source>
        <strain evidence="1">ChiSxjej5B17-1746</strain>
    </source>
</reference>
<gene>
    <name evidence="1" type="ORF">H9874_04745</name>
</gene>
<comment type="caution">
    <text evidence="1">The sequence shown here is derived from an EMBL/GenBank/DDBJ whole genome shotgun (WGS) entry which is preliminary data.</text>
</comment>
<evidence type="ECO:0000313" key="1">
    <source>
        <dbReference type="EMBL" id="HIW78438.1"/>
    </source>
</evidence>
<protein>
    <submittedName>
        <fullName evidence="1">Uncharacterized protein</fullName>
    </submittedName>
</protein>
<dbReference type="EMBL" id="DXGI01000170">
    <property type="protein sequence ID" value="HIW78438.1"/>
    <property type="molecule type" value="Genomic_DNA"/>
</dbReference>
<proteinExistence type="predicted"/>
<organism evidence="1 2">
    <name type="scientific">Candidatus Bilophila faecipullorum</name>
    <dbReference type="NCBI Taxonomy" id="2838482"/>
    <lineage>
        <taxon>Bacteria</taxon>
        <taxon>Pseudomonadati</taxon>
        <taxon>Thermodesulfobacteriota</taxon>
        <taxon>Desulfovibrionia</taxon>
        <taxon>Desulfovibrionales</taxon>
        <taxon>Desulfovibrionaceae</taxon>
        <taxon>Bilophila</taxon>
    </lineage>
</organism>
<name>A0A9D1QYU7_9BACT</name>
<dbReference type="AlphaFoldDB" id="A0A9D1QYU7"/>